<accession>A0A017SIK3</accession>
<dbReference type="EMBL" id="KK088418">
    <property type="protein sequence ID" value="EYE96551.1"/>
    <property type="molecule type" value="Genomic_DNA"/>
</dbReference>
<organism evidence="2 3">
    <name type="scientific">Aspergillus ruber (strain CBS 135680)</name>
    <dbReference type="NCBI Taxonomy" id="1388766"/>
    <lineage>
        <taxon>Eukaryota</taxon>
        <taxon>Fungi</taxon>
        <taxon>Dikarya</taxon>
        <taxon>Ascomycota</taxon>
        <taxon>Pezizomycotina</taxon>
        <taxon>Eurotiomycetes</taxon>
        <taxon>Eurotiomycetidae</taxon>
        <taxon>Eurotiales</taxon>
        <taxon>Aspergillaceae</taxon>
        <taxon>Aspergillus</taxon>
        <taxon>Aspergillus subgen. Aspergillus</taxon>
    </lineage>
</organism>
<reference evidence="3" key="1">
    <citation type="journal article" date="2014" name="Nat. Commun.">
        <title>Genomic adaptations of the halophilic Dead Sea filamentous fungus Eurotium rubrum.</title>
        <authorList>
            <person name="Kis-Papo T."/>
            <person name="Weig A.R."/>
            <person name="Riley R."/>
            <person name="Persoh D."/>
            <person name="Salamov A."/>
            <person name="Sun H."/>
            <person name="Lipzen A."/>
            <person name="Wasser S.P."/>
            <person name="Rambold G."/>
            <person name="Grigoriev I.V."/>
            <person name="Nevo E."/>
        </authorList>
    </citation>
    <scope>NUCLEOTIDE SEQUENCE [LARGE SCALE GENOMIC DNA]</scope>
    <source>
        <strain evidence="3">CBS 135680</strain>
    </source>
</reference>
<keyword evidence="1" id="KW-0812">Transmembrane</keyword>
<dbReference type="RefSeq" id="XP_040640239.1">
    <property type="nucleotide sequence ID" value="XM_040778456.1"/>
</dbReference>
<dbReference type="HOGENOM" id="CLU_2372421_0_0_1"/>
<feature type="transmembrane region" description="Helical" evidence="1">
    <location>
        <begin position="30"/>
        <end position="50"/>
    </location>
</feature>
<sequence>MQWTIYRRLVVIALLFFIYFCFCKKSFLSCTFFFFFSFSSLIFSFYFHFYCYSTVFARLCWNIHCTVIHLSRAQYDRIIIHLHETMSSSRMPKHL</sequence>
<evidence type="ECO:0000313" key="3">
    <source>
        <dbReference type="Proteomes" id="UP000019804"/>
    </source>
</evidence>
<keyword evidence="3" id="KW-1185">Reference proteome</keyword>
<dbReference type="Proteomes" id="UP000019804">
    <property type="component" value="Unassembled WGS sequence"/>
</dbReference>
<keyword evidence="1" id="KW-0472">Membrane</keyword>
<gene>
    <name evidence="2" type="ORF">EURHEDRAFT_355492</name>
</gene>
<feature type="transmembrane region" description="Helical" evidence="1">
    <location>
        <begin position="6"/>
        <end position="23"/>
    </location>
</feature>
<evidence type="ECO:0000313" key="2">
    <source>
        <dbReference type="EMBL" id="EYE96551.1"/>
    </source>
</evidence>
<protein>
    <submittedName>
        <fullName evidence="2">Uncharacterized protein</fullName>
    </submittedName>
</protein>
<dbReference type="AlphaFoldDB" id="A0A017SIK3"/>
<evidence type="ECO:0000256" key="1">
    <source>
        <dbReference type="SAM" id="Phobius"/>
    </source>
</evidence>
<name>A0A017SIK3_ASPRC</name>
<dbReference type="GeneID" id="63693580"/>
<keyword evidence="1" id="KW-1133">Transmembrane helix</keyword>
<proteinExistence type="predicted"/>